<name>A0A5R8QFK0_9FIRM</name>
<protein>
    <submittedName>
        <fullName evidence="2">Uncharacterized protein</fullName>
    </submittedName>
</protein>
<evidence type="ECO:0000256" key="1">
    <source>
        <dbReference type="SAM" id="Phobius"/>
    </source>
</evidence>
<evidence type="ECO:0000313" key="3">
    <source>
        <dbReference type="Proteomes" id="UP000306912"/>
    </source>
</evidence>
<keyword evidence="3" id="KW-1185">Reference proteome</keyword>
<accession>A0A5R8QFK0</accession>
<feature type="transmembrane region" description="Helical" evidence="1">
    <location>
        <begin position="254"/>
        <end position="278"/>
    </location>
</feature>
<dbReference type="EMBL" id="VBWP01000002">
    <property type="protein sequence ID" value="TLG76785.1"/>
    <property type="molecule type" value="Genomic_DNA"/>
</dbReference>
<feature type="transmembrane region" description="Helical" evidence="1">
    <location>
        <begin position="222"/>
        <end position="242"/>
    </location>
</feature>
<dbReference type="InParanoid" id="A0A5R8QFK0"/>
<feature type="transmembrane region" description="Helical" evidence="1">
    <location>
        <begin position="290"/>
        <end position="312"/>
    </location>
</feature>
<comment type="caution">
    <text evidence="2">The sequence shown here is derived from an EMBL/GenBank/DDBJ whole genome shotgun (WGS) entry which is preliminary data.</text>
</comment>
<proteinExistence type="predicted"/>
<dbReference type="AlphaFoldDB" id="A0A5R8QFK0"/>
<keyword evidence="1" id="KW-1133">Transmembrane helix</keyword>
<sequence>METCTYCGNYLDIDLNEIKKYPSKRLLQWYLKSNMYGEALPIYHQLLTESPSNDVLWGEYLVFLLDYCEQKNYANFSMILHSTAQILIYCKANNLFVEFSKPELLIDYYQRITNLLMKHGIFKMSSYNLDVSSISKTFMEVERSFTTRKVAVNTYDIIIIRLMLTCFMNDVDTKRLLAISGPKHGIKEAYFIEQLFGGEKSLDNATTNEVNNESRNDFLMMLYKLLMIAWFVVALLTLIRYIQLSPQAYGNLQYTLMIIILITGTLGSMAFALMEFFVSRIFSKYRTFFIILETVFALAGVLTAFVYIPALLCEILSKELYSNNKMKENILETKRKQITETYQNGKCTRYDVIKTIL</sequence>
<keyword evidence="1" id="KW-0812">Transmembrane</keyword>
<gene>
    <name evidence="2" type="ORF">FEZ08_03985</name>
</gene>
<reference evidence="2 3" key="1">
    <citation type="submission" date="2019-05" db="EMBL/GenBank/DDBJ databases">
        <title>Culicoidintestinum kansasii gen. nov., sp. nov. from the gastrointestinal tract of the biting midge, Culicoides sonorensis.</title>
        <authorList>
            <person name="Neupane S."/>
            <person name="Ghosh A."/>
            <person name="Gunther S."/>
            <person name="Martin K."/>
            <person name="Zurek L."/>
        </authorList>
    </citation>
    <scope>NUCLEOTIDE SEQUENCE [LARGE SCALE GENOMIC DNA]</scope>
    <source>
        <strain evidence="2 3">CS-1</strain>
    </source>
</reference>
<dbReference type="Proteomes" id="UP000306912">
    <property type="component" value="Unassembled WGS sequence"/>
</dbReference>
<organism evidence="2 3">
    <name type="scientific">Culicoidibacter larvae</name>
    <dbReference type="NCBI Taxonomy" id="2579976"/>
    <lineage>
        <taxon>Bacteria</taxon>
        <taxon>Bacillati</taxon>
        <taxon>Bacillota</taxon>
        <taxon>Culicoidibacteria</taxon>
        <taxon>Culicoidibacterales</taxon>
        <taxon>Culicoidibacteraceae</taxon>
        <taxon>Culicoidibacter</taxon>
    </lineage>
</organism>
<keyword evidence="1" id="KW-0472">Membrane</keyword>
<evidence type="ECO:0000313" key="2">
    <source>
        <dbReference type="EMBL" id="TLG76785.1"/>
    </source>
</evidence>